<keyword evidence="3 5" id="KW-0687">Ribonucleoprotein</keyword>
<keyword evidence="5" id="KW-0820">tRNA-binding</keyword>
<dbReference type="Pfam" id="PF00673">
    <property type="entry name" value="Ribosomal_L5_C"/>
    <property type="match status" value="1"/>
</dbReference>
<keyword evidence="2 5" id="KW-0689">Ribosomal protein</keyword>
<comment type="caution">
    <text evidence="9">The sequence shown here is derived from an EMBL/GenBank/DDBJ whole genome shotgun (WGS) entry which is preliminary data.</text>
</comment>
<feature type="domain" description="Large ribosomal subunit protein uL5 C-terminal" evidence="8">
    <location>
        <begin position="93"/>
        <end position="184"/>
    </location>
</feature>
<name>A0A1G2HZQ8_9BACT</name>
<dbReference type="Proteomes" id="UP000176421">
    <property type="component" value="Unassembled WGS sequence"/>
</dbReference>
<keyword evidence="5" id="KW-0699">rRNA-binding</keyword>
<dbReference type="GO" id="GO:0005840">
    <property type="term" value="C:ribosome"/>
    <property type="evidence" value="ECO:0007669"/>
    <property type="project" value="UniProtKB-KW"/>
</dbReference>
<dbReference type="HAMAP" id="MF_01333_B">
    <property type="entry name" value="Ribosomal_uL5_B"/>
    <property type="match status" value="1"/>
</dbReference>
<proteinExistence type="inferred from homology"/>
<evidence type="ECO:0000313" key="9">
    <source>
        <dbReference type="EMBL" id="OGZ67680.1"/>
    </source>
</evidence>
<evidence type="ECO:0000256" key="6">
    <source>
        <dbReference type="RuleBase" id="RU003930"/>
    </source>
</evidence>
<keyword evidence="5" id="KW-0694">RNA-binding</keyword>
<dbReference type="STRING" id="1802206.A3D35_01430"/>
<dbReference type="GO" id="GO:0006412">
    <property type="term" value="P:translation"/>
    <property type="evidence" value="ECO:0007669"/>
    <property type="project" value="UniProtKB-UniRule"/>
</dbReference>
<dbReference type="GO" id="GO:0000049">
    <property type="term" value="F:tRNA binding"/>
    <property type="evidence" value="ECO:0007669"/>
    <property type="project" value="UniProtKB-UniRule"/>
</dbReference>
<dbReference type="InterPro" id="IPR022803">
    <property type="entry name" value="Ribosomal_uL5_dom_sf"/>
</dbReference>
<dbReference type="Pfam" id="PF00281">
    <property type="entry name" value="Ribosomal_L5"/>
    <property type="match status" value="1"/>
</dbReference>
<reference evidence="9 10" key="1">
    <citation type="journal article" date="2016" name="Nat. Commun.">
        <title>Thousands of microbial genomes shed light on interconnected biogeochemical processes in an aquifer system.</title>
        <authorList>
            <person name="Anantharaman K."/>
            <person name="Brown C.T."/>
            <person name="Hug L.A."/>
            <person name="Sharon I."/>
            <person name="Castelle C.J."/>
            <person name="Probst A.J."/>
            <person name="Thomas B.C."/>
            <person name="Singh A."/>
            <person name="Wilkins M.J."/>
            <person name="Karaoz U."/>
            <person name="Brodie E.L."/>
            <person name="Williams K.H."/>
            <person name="Hubbard S.S."/>
            <person name="Banfield J.F."/>
        </authorList>
    </citation>
    <scope>NUCLEOTIDE SEQUENCE [LARGE SCALE GENOMIC DNA]</scope>
</reference>
<dbReference type="PANTHER" id="PTHR11994">
    <property type="entry name" value="60S RIBOSOMAL PROTEIN L11-RELATED"/>
    <property type="match status" value="1"/>
</dbReference>
<evidence type="ECO:0000256" key="5">
    <source>
        <dbReference type="HAMAP-Rule" id="MF_01333"/>
    </source>
</evidence>
<organism evidence="9 10">
    <name type="scientific">Candidatus Staskawiczbacteria bacterium RIFCSPHIGHO2_02_FULL_34_9</name>
    <dbReference type="NCBI Taxonomy" id="1802206"/>
    <lineage>
        <taxon>Bacteria</taxon>
        <taxon>Candidatus Staskawicziibacteriota</taxon>
    </lineage>
</organism>
<comment type="function">
    <text evidence="5">This is 1 of the proteins that bind and probably mediate the attachment of the 5S RNA into the large ribosomal subunit, where it forms part of the central protuberance. In the 70S ribosome it contacts protein S13 of the 30S subunit (bridge B1b), connecting the 2 subunits; this bridge is implicated in subunit movement. Contacts the P site tRNA; the 5S rRNA and some of its associated proteins might help stabilize positioning of ribosome-bound tRNAs.</text>
</comment>
<comment type="subunit">
    <text evidence="5">Part of the 50S ribosomal subunit; part of the 5S rRNA/L5/L18/L25 subcomplex. Contacts the 5S rRNA and the P site tRNA. Forms a bridge to the 30S subunit in the 70S ribosome.</text>
</comment>
<evidence type="ECO:0000259" key="8">
    <source>
        <dbReference type="Pfam" id="PF00673"/>
    </source>
</evidence>
<dbReference type="SUPFAM" id="SSF55282">
    <property type="entry name" value="RL5-like"/>
    <property type="match status" value="1"/>
</dbReference>
<dbReference type="FunFam" id="3.30.1440.10:FF:000001">
    <property type="entry name" value="50S ribosomal protein L5"/>
    <property type="match status" value="1"/>
</dbReference>
<dbReference type="GO" id="GO:0003735">
    <property type="term" value="F:structural constituent of ribosome"/>
    <property type="evidence" value="ECO:0007669"/>
    <property type="project" value="InterPro"/>
</dbReference>
<feature type="domain" description="Large ribosomal subunit protein uL5 N-terminal" evidence="7">
    <location>
        <begin position="26"/>
        <end position="88"/>
    </location>
</feature>
<dbReference type="PIRSF" id="PIRSF002161">
    <property type="entry name" value="Ribosomal_L5"/>
    <property type="match status" value="1"/>
</dbReference>
<dbReference type="NCBIfam" id="NF000585">
    <property type="entry name" value="PRK00010.1"/>
    <property type="match status" value="1"/>
</dbReference>
<evidence type="ECO:0000256" key="2">
    <source>
        <dbReference type="ARBA" id="ARBA00022980"/>
    </source>
</evidence>
<sequence length="189" mass="21728">MKQISLKEKYNKEVVPQLMDKFGYKNKMAVPKIVKITVNTSFGKNVVNKGSGEREKVYTAVMNDLALITGQKPKLVKSRKSIAGFKLREGLEIASMVTLRKERMWDFLERLIYLSFPRSRDFKGVDTKSVDKMGNLNIGFKEHINFPEIFTEKEKTIFGLEISITTDAKDREKGLELFKLLGFPLKEVK</sequence>
<dbReference type="GO" id="GO:1990904">
    <property type="term" value="C:ribonucleoprotein complex"/>
    <property type="evidence" value="ECO:0007669"/>
    <property type="project" value="UniProtKB-KW"/>
</dbReference>
<evidence type="ECO:0000256" key="3">
    <source>
        <dbReference type="ARBA" id="ARBA00023274"/>
    </source>
</evidence>
<dbReference type="GO" id="GO:0019843">
    <property type="term" value="F:rRNA binding"/>
    <property type="evidence" value="ECO:0007669"/>
    <property type="project" value="UniProtKB-UniRule"/>
</dbReference>
<dbReference type="EMBL" id="MHOS01000033">
    <property type="protein sequence ID" value="OGZ67680.1"/>
    <property type="molecule type" value="Genomic_DNA"/>
</dbReference>
<dbReference type="InterPro" id="IPR002132">
    <property type="entry name" value="Ribosomal_uL5"/>
</dbReference>
<dbReference type="AlphaFoldDB" id="A0A1G2HZQ8"/>
<dbReference type="InterPro" id="IPR031309">
    <property type="entry name" value="Ribosomal_uL5_C"/>
</dbReference>
<evidence type="ECO:0000256" key="4">
    <source>
        <dbReference type="ARBA" id="ARBA00035245"/>
    </source>
</evidence>
<evidence type="ECO:0000259" key="7">
    <source>
        <dbReference type="Pfam" id="PF00281"/>
    </source>
</evidence>
<evidence type="ECO:0000313" key="10">
    <source>
        <dbReference type="Proteomes" id="UP000176421"/>
    </source>
</evidence>
<dbReference type="InterPro" id="IPR031310">
    <property type="entry name" value="Ribosomal_uL5_N"/>
</dbReference>
<dbReference type="Gene3D" id="3.30.1440.10">
    <property type="match status" value="1"/>
</dbReference>
<dbReference type="InterPro" id="IPR020930">
    <property type="entry name" value="Ribosomal_uL5_bac-type"/>
</dbReference>
<comment type="similarity">
    <text evidence="1 5 6">Belongs to the universal ribosomal protein uL5 family.</text>
</comment>
<accession>A0A1G2HZQ8</accession>
<gene>
    <name evidence="5" type="primary">rplE</name>
    <name evidence="9" type="ORF">A3D35_01430</name>
</gene>
<protein>
    <recommendedName>
        <fullName evidence="4 5">Large ribosomal subunit protein uL5</fullName>
    </recommendedName>
</protein>
<evidence type="ECO:0000256" key="1">
    <source>
        <dbReference type="ARBA" id="ARBA00008553"/>
    </source>
</evidence>